<dbReference type="Proteomes" id="UP000256805">
    <property type="component" value="Unassembled WGS sequence"/>
</dbReference>
<protein>
    <recommendedName>
        <fullName evidence="2">HTH lysR-type domain-containing protein</fullName>
    </recommendedName>
</protein>
<dbReference type="InterPro" id="IPR036388">
    <property type="entry name" value="WH-like_DNA-bd_sf"/>
</dbReference>
<dbReference type="InterPro" id="IPR000847">
    <property type="entry name" value="LysR_HTH_N"/>
</dbReference>
<feature type="compositionally biased region" description="Low complexity" evidence="1">
    <location>
        <begin position="143"/>
        <end position="159"/>
    </location>
</feature>
<dbReference type="PROSITE" id="PS50931">
    <property type="entry name" value="HTH_LYSR"/>
    <property type="match status" value="1"/>
</dbReference>
<feature type="region of interest" description="Disordered" evidence="1">
    <location>
        <begin position="123"/>
        <end position="159"/>
    </location>
</feature>
<sequence>MHRERTRRRHPVRNAAPVAAHALPCACPARLRRPLSAPRKKADTRQRSALGEEHMESTQQADVLDRNFRFGLPNRADALSTSFAASYAGIMAFMAVASEGSFAKAGERLGIGRSAVSRNVQKLETQLSTDSSCAPHARHSSRAKVSASSRTATRASRIS</sequence>
<evidence type="ECO:0000313" key="3">
    <source>
        <dbReference type="EMBL" id="SPS00862.1"/>
    </source>
</evidence>
<dbReference type="SUPFAM" id="SSF46785">
    <property type="entry name" value="Winged helix' DNA-binding domain"/>
    <property type="match status" value="1"/>
</dbReference>
<gene>
    <name evidence="3" type="ORF">CBM2634_B170189</name>
</gene>
<evidence type="ECO:0000256" key="1">
    <source>
        <dbReference type="SAM" id="MobiDB-lite"/>
    </source>
</evidence>
<dbReference type="InterPro" id="IPR036390">
    <property type="entry name" value="WH_DNA-bd_sf"/>
</dbReference>
<organism evidence="3 4">
    <name type="scientific">Cupriavidus taiwanensis</name>
    <dbReference type="NCBI Taxonomy" id="164546"/>
    <lineage>
        <taxon>Bacteria</taxon>
        <taxon>Pseudomonadati</taxon>
        <taxon>Pseudomonadota</taxon>
        <taxon>Betaproteobacteria</taxon>
        <taxon>Burkholderiales</taxon>
        <taxon>Burkholderiaceae</taxon>
        <taxon>Cupriavidus</taxon>
    </lineage>
</organism>
<evidence type="ECO:0000313" key="4">
    <source>
        <dbReference type="Proteomes" id="UP000256805"/>
    </source>
</evidence>
<evidence type="ECO:0000259" key="2">
    <source>
        <dbReference type="PROSITE" id="PS50931"/>
    </source>
</evidence>
<feature type="compositionally biased region" description="Basic and acidic residues" evidence="1">
    <location>
        <begin position="40"/>
        <end position="56"/>
    </location>
</feature>
<dbReference type="AlphaFoldDB" id="A0A375J803"/>
<accession>A0A375J803</accession>
<dbReference type="GO" id="GO:0003700">
    <property type="term" value="F:DNA-binding transcription factor activity"/>
    <property type="evidence" value="ECO:0007669"/>
    <property type="project" value="InterPro"/>
</dbReference>
<feature type="region of interest" description="Disordered" evidence="1">
    <location>
        <begin position="34"/>
        <end position="60"/>
    </location>
</feature>
<feature type="domain" description="HTH lysR-type" evidence="2">
    <location>
        <begin position="90"/>
        <end position="127"/>
    </location>
</feature>
<reference evidence="3 4" key="1">
    <citation type="submission" date="2018-01" db="EMBL/GenBank/DDBJ databases">
        <authorList>
            <person name="Gaut B.S."/>
            <person name="Morton B.R."/>
            <person name="Clegg M.T."/>
            <person name="Duvall M.R."/>
        </authorList>
    </citation>
    <scope>NUCLEOTIDE SEQUENCE [LARGE SCALE GENOMIC DNA]</scope>
    <source>
        <strain evidence="3">Cupriavidus taiwanensis cmp 52</strain>
    </source>
</reference>
<dbReference type="EMBL" id="OVTA01000040">
    <property type="protein sequence ID" value="SPS00862.1"/>
    <property type="molecule type" value="Genomic_DNA"/>
</dbReference>
<name>A0A375J803_9BURK</name>
<dbReference type="Gene3D" id="1.10.10.10">
    <property type="entry name" value="Winged helix-like DNA-binding domain superfamily/Winged helix DNA-binding domain"/>
    <property type="match status" value="1"/>
</dbReference>
<feature type="compositionally biased region" description="Polar residues" evidence="1">
    <location>
        <begin position="123"/>
        <end position="132"/>
    </location>
</feature>
<dbReference type="Pfam" id="PF00126">
    <property type="entry name" value="HTH_1"/>
    <property type="match status" value="1"/>
</dbReference>
<proteinExistence type="predicted"/>